<dbReference type="PROSITE" id="PS50995">
    <property type="entry name" value="HTH_MARR_2"/>
    <property type="match status" value="1"/>
</dbReference>
<dbReference type="Proteomes" id="UP000605992">
    <property type="component" value="Unassembled WGS sequence"/>
</dbReference>
<evidence type="ECO:0000313" key="3">
    <source>
        <dbReference type="EMBL" id="GII52707.1"/>
    </source>
</evidence>
<dbReference type="SUPFAM" id="SSF46785">
    <property type="entry name" value="Winged helix' DNA-binding domain"/>
    <property type="match status" value="1"/>
</dbReference>
<dbReference type="SMART" id="SM00347">
    <property type="entry name" value="HTH_MARR"/>
    <property type="match status" value="1"/>
</dbReference>
<organism evidence="3 4">
    <name type="scientific">Planotetraspora thailandica</name>
    <dbReference type="NCBI Taxonomy" id="487172"/>
    <lineage>
        <taxon>Bacteria</taxon>
        <taxon>Bacillati</taxon>
        <taxon>Actinomycetota</taxon>
        <taxon>Actinomycetes</taxon>
        <taxon>Streptosporangiales</taxon>
        <taxon>Streptosporangiaceae</taxon>
        <taxon>Planotetraspora</taxon>
    </lineage>
</organism>
<evidence type="ECO:0000259" key="2">
    <source>
        <dbReference type="PROSITE" id="PS50995"/>
    </source>
</evidence>
<keyword evidence="4" id="KW-1185">Reference proteome</keyword>
<dbReference type="InterPro" id="IPR011991">
    <property type="entry name" value="ArsR-like_HTH"/>
</dbReference>
<dbReference type="InterPro" id="IPR036388">
    <property type="entry name" value="WH-like_DNA-bd_sf"/>
</dbReference>
<dbReference type="GO" id="GO:0003700">
    <property type="term" value="F:DNA-binding transcription factor activity"/>
    <property type="evidence" value="ECO:0007669"/>
    <property type="project" value="InterPro"/>
</dbReference>
<dbReference type="InterPro" id="IPR039422">
    <property type="entry name" value="MarR/SlyA-like"/>
</dbReference>
<dbReference type="EMBL" id="BOOR01000007">
    <property type="protein sequence ID" value="GII52707.1"/>
    <property type="molecule type" value="Genomic_DNA"/>
</dbReference>
<dbReference type="PANTHER" id="PTHR33164:SF57">
    <property type="entry name" value="MARR-FAMILY TRANSCRIPTIONAL REGULATOR"/>
    <property type="match status" value="1"/>
</dbReference>
<proteinExistence type="predicted"/>
<feature type="domain" description="HTH marR-type" evidence="2">
    <location>
        <begin position="1"/>
        <end position="146"/>
    </location>
</feature>
<feature type="region of interest" description="Disordered" evidence="1">
    <location>
        <begin position="146"/>
        <end position="178"/>
    </location>
</feature>
<dbReference type="CDD" id="cd00090">
    <property type="entry name" value="HTH_ARSR"/>
    <property type="match status" value="1"/>
</dbReference>
<gene>
    <name evidence="3" type="ORF">Pth03_10960</name>
</gene>
<feature type="compositionally biased region" description="Basic and acidic residues" evidence="1">
    <location>
        <begin position="153"/>
        <end position="163"/>
    </location>
</feature>
<dbReference type="AlphaFoldDB" id="A0A8J3UZH0"/>
<dbReference type="Pfam" id="PF12802">
    <property type="entry name" value="MarR_2"/>
    <property type="match status" value="1"/>
</dbReference>
<evidence type="ECO:0000256" key="1">
    <source>
        <dbReference type="SAM" id="MobiDB-lite"/>
    </source>
</evidence>
<reference evidence="3" key="1">
    <citation type="submission" date="2021-01" db="EMBL/GenBank/DDBJ databases">
        <title>Whole genome shotgun sequence of Planotetraspora thailandica NBRC 104271.</title>
        <authorList>
            <person name="Komaki H."/>
            <person name="Tamura T."/>
        </authorList>
    </citation>
    <scope>NUCLEOTIDE SEQUENCE</scope>
    <source>
        <strain evidence="3">NBRC 104271</strain>
    </source>
</reference>
<dbReference type="PANTHER" id="PTHR33164">
    <property type="entry name" value="TRANSCRIPTIONAL REGULATOR, MARR FAMILY"/>
    <property type="match status" value="1"/>
</dbReference>
<dbReference type="GO" id="GO:0006950">
    <property type="term" value="P:response to stress"/>
    <property type="evidence" value="ECO:0007669"/>
    <property type="project" value="TreeGrafter"/>
</dbReference>
<protein>
    <recommendedName>
        <fullName evidence="2">HTH marR-type domain-containing protein</fullName>
    </recommendedName>
</protein>
<dbReference type="InterPro" id="IPR036390">
    <property type="entry name" value="WH_DNA-bd_sf"/>
</dbReference>
<feature type="compositionally biased region" description="Polar residues" evidence="1">
    <location>
        <begin position="167"/>
        <end position="178"/>
    </location>
</feature>
<accession>A0A8J3UZH0</accession>
<comment type="caution">
    <text evidence="3">The sequence shown here is derived from an EMBL/GenBank/DDBJ whole genome shotgun (WGS) entry which is preliminary data.</text>
</comment>
<dbReference type="InterPro" id="IPR000835">
    <property type="entry name" value="HTH_MarR-typ"/>
</dbReference>
<name>A0A8J3UZH0_9ACTN</name>
<sequence>MLRRTNYFTLVPVTEKRDISAFAGAVMGLVNVIRRGQGRAFDVELVGIMELLLRRGPLSPGEIAAELNAKPSSVTGRVKSLREAGRVVIRPDPADGRRYTVGLSEAGEQEIDRMVDNGLRLFAAWTAAWTDQEISTFTHLAQRLVGTSGPEPTRAKTDRRDQWWKYQANNDATNGGTL</sequence>
<dbReference type="Gene3D" id="1.10.10.10">
    <property type="entry name" value="Winged helix-like DNA-binding domain superfamily/Winged helix DNA-binding domain"/>
    <property type="match status" value="1"/>
</dbReference>
<evidence type="ECO:0000313" key="4">
    <source>
        <dbReference type="Proteomes" id="UP000605992"/>
    </source>
</evidence>